<dbReference type="GO" id="GO:0016020">
    <property type="term" value="C:membrane"/>
    <property type="evidence" value="ECO:0007669"/>
    <property type="project" value="InterPro"/>
</dbReference>
<dbReference type="FunFam" id="2.40.420.20:FF:000006">
    <property type="entry name" value="RND family efflux transporter MFP subunit"/>
    <property type="match status" value="1"/>
</dbReference>
<dbReference type="Pfam" id="PF25954">
    <property type="entry name" value="Beta-barrel_RND_2"/>
    <property type="match status" value="1"/>
</dbReference>
<feature type="domain" description="CusB-like beta-barrel" evidence="5">
    <location>
        <begin position="229"/>
        <end position="303"/>
    </location>
</feature>
<dbReference type="PATRIC" id="fig|362787.3.peg.324"/>
<proteinExistence type="inferred from homology"/>
<evidence type="ECO:0000259" key="5">
    <source>
        <dbReference type="Pfam" id="PF25954"/>
    </source>
</evidence>
<dbReference type="GO" id="GO:0030288">
    <property type="term" value="C:outer membrane-bounded periplasmic space"/>
    <property type="evidence" value="ECO:0007669"/>
    <property type="project" value="TreeGrafter"/>
</dbReference>
<dbReference type="NCBIfam" id="TIGR01730">
    <property type="entry name" value="RND_mfp"/>
    <property type="match status" value="1"/>
</dbReference>
<sequence length="383" mass="42697">MNFMNRNSFRYFILCVLLSSVQLFSHSQEEHEENSVYLTTDQIKQLGIRIKKAGAGTLFLSLSTPGKIILQPDQLAHIVPKVSGITREASYNLGHLVKRGDIMAILESSDMADYKAAFLAALSREKLAQSILKREKKLFQEKVSSEQDYLNAKNGYEESFINLQLVKQKLQAFGLLSSEIEELTVQSDPNLRLYSIRSPIDGTVIMRHITIGEFIENTNIIYEVAGLSKVWVEIGIYPKDLYKVKAGQSVVVTIPSENKSAQARLIYVSPIVSDETIAAKAIAELDNQTGDWRPGVFVKALIETDQLSCPLVVPNDAIQMIDDQPILFVGSKNEFEKRVVQLGQSDGKNTEILSGLKPGESYVVNKTFLLKAELGKNSAEHED</sequence>
<evidence type="ECO:0000256" key="2">
    <source>
        <dbReference type="ARBA" id="ARBA00022448"/>
    </source>
</evidence>
<dbReference type="AlphaFoldDB" id="A0A0C1K353"/>
<feature type="domain" description="CzcB-like barrel-sandwich hybrid" evidence="6">
    <location>
        <begin position="75"/>
        <end position="225"/>
    </location>
</feature>
<dbReference type="Pfam" id="PF25975">
    <property type="entry name" value="CzcB_C"/>
    <property type="match status" value="1"/>
</dbReference>
<dbReference type="GO" id="GO:0015679">
    <property type="term" value="P:plasma membrane copper ion transport"/>
    <property type="evidence" value="ECO:0007669"/>
    <property type="project" value="TreeGrafter"/>
</dbReference>
<gene>
    <name evidence="8" type="primary">czcB</name>
    <name evidence="8" type="ORF">DB44_AV00250</name>
</gene>
<evidence type="ECO:0000256" key="3">
    <source>
        <dbReference type="SAM" id="SignalP"/>
    </source>
</evidence>
<dbReference type="Pfam" id="PF25973">
    <property type="entry name" value="BSH_CzcB"/>
    <property type="match status" value="1"/>
</dbReference>
<feature type="domain" description="CzcB-like alpha-helical hairpin" evidence="4">
    <location>
        <begin position="113"/>
        <end position="172"/>
    </location>
</feature>
<feature type="domain" description="CzcB-like C-terminal circularly permuted SH3-like" evidence="7">
    <location>
        <begin position="312"/>
        <end position="371"/>
    </location>
</feature>
<dbReference type="Proteomes" id="UP000031465">
    <property type="component" value="Unassembled WGS sequence"/>
</dbReference>
<evidence type="ECO:0000256" key="1">
    <source>
        <dbReference type="ARBA" id="ARBA00009477"/>
    </source>
</evidence>
<feature type="signal peptide" evidence="3">
    <location>
        <begin position="1"/>
        <end position="27"/>
    </location>
</feature>
<dbReference type="GO" id="GO:0060003">
    <property type="term" value="P:copper ion export"/>
    <property type="evidence" value="ECO:0007669"/>
    <property type="project" value="TreeGrafter"/>
</dbReference>
<reference evidence="8 9" key="1">
    <citation type="journal article" date="2014" name="Mol. Biol. Evol.">
        <title>Massive expansion of Ubiquitination-related gene families within the Chlamydiae.</title>
        <authorList>
            <person name="Domman D."/>
            <person name="Collingro A."/>
            <person name="Lagkouvardos I."/>
            <person name="Gehre L."/>
            <person name="Weinmaier T."/>
            <person name="Rattei T."/>
            <person name="Subtil A."/>
            <person name="Horn M."/>
        </authorList>
    </citation>
    <scope>NUCLEOTIDE SEQUENCE [LARGE SCALE GENOMIC DNA]</scope>
    <source>
        <strain evidence="8 9">EI2</strain>
    </source>
</reference>
<dbReference type="Gene3D" id="1.10.287.470">
    <property type="entry name" value="Helix hairpin bin"/>
    <property type="match status" value="1"/>
</dbReference>
<evidence type="ECO:0000259" key="7">
    <source>
        <dbReference type="Pfam" id="PF25975"/>
    </source>
</evidence>
<evidence type="ECO:0000259" key="6">
    <source>
        <dbReference type="Pfam" id="PF25973"/>
    </source>
</evidence>
<organism evidence="8 9">
    <name type="scientific">Candidatus Protochlamydia amoebophila</name>
    <dbReference type="NCBI Taxonomy" id="362787"/>
    <lineage>
        <taxon>Bacteria</taxon>
        <taxon>Pseudomonadati</taxon>
        <taxon>Chlamydiota</taxon>
        <taxon>Chlamydiia</taxon>
        <taxon>Parachlamydiales</taxon>
        <taxon>Parachlamydiaceae</taxon>
        <taxon>Candidatus Protochlamydia</taxon>
    </lineage>
</organism>
<dbReference type="SUPFAM" id="SSF111369">
    <property type="entry name" value="HlyD-like secretion proteins"/>
    <property type="match status" value="1"/>
</dbReference>
<dbReference type="InterPro" id="IPR058648">
    <property type="entry name" value="HH_CzcB-like"/>
</dbReference>
<keyword evidence="2" id="KW-0813">Transport</keyword>
<dbReference type="InterPro" id="IPR058647">
    <property type="entry name" value="BSH_CzcB-like"/>
</dbReference>
<dbReference type="Gene3D" id="2.40.50.100">
    <property type="match status" value="1"/>
</dbReference>
<dbReference type="InterPro" id="IPR006143">
    <property type="entry name" value="RND_pump_MFP"/>
</dbReference>
<dbReference type="InterPro" id="IPR058792">
    <property type="entry name" value="Beta-barrel_RND_2"/>
</dbReference>
<dbReference type="Gene3D" id="2.40.30.170">
    <property type="match status" value="1"/>
</dbReference>
<evidence type="ECO:0000313" key="9">
    <source>
        <dbReference type="Proteomes" id="UP000031465"/>
    </source>
</evidence>
<dbReference type="Pfam" id="PF25893">
    <property type="entry name" value="HH_CzcB"/>
    <property type="match status" value="1"/>
</dbReference>
<dbReference type="PANTHER" id="PTHR30097">
    <property type="entry name" value="CATION EFFLUX SYSTEM PROTEIN CUSB"/>
    <property type="match status" value="1"/>
</dbReference>
<comment type="similarity">
    <text evidence="1">Belongs to the membrane fusion protein (MFP) (TC 8.A.1) family.</text>
</comment>
<accession>A0A0C1K353</accession>
<comment type="caution">
    <text evidence="8">The sequence shown here is derived from an EMBL/GenBank/DDBJ whole genome shotgun (WGS) entry which is preliminary data.</text>
</comment>
<name>A0A0C1K353_9BACT</name>
<evidence type="ECO:0000313" key="8">
    <source>
        <dbReference type="EMBL" id="KIC73762.1"/>
    </source>
</evidence>
<dbReference type="InterPro" id="IPR058649">
    <property type="entry name" value="CzcB_C"/>
</dbReference>
<dbReference type="EMBL" id="JSAN01000020">
    <property type="protein sequence ID" value="KIC73762.1"/>
    <property type="molecule type" value="Genomic_DNA"/>
</dbReference>
<feature type="chain" id="PRO_5002152370" evidence="3">
    <location>
        <begin position="28"/>
        <end position="383"/>
    </location>
</feature>
<dbReference type="InterPro" id="IPR051909">
    <property type="entry name" value="MFP_Cation_Efflux"/>
</dbReference>
<evidence type="ECO:0000259" key="4">
    <source>
        <dbReference type="Pfam" id="PF25893"/>
    </source>
</evidence>
<dbReference type="Gene3D" id="2.40.420.20">
    <property type="match status" value="1"/>
</dbReference>
<dbReference type="GO" id="GO:0022857">
    <property type="term" value="F:transmembrane transporter activity"/>
    <property type="evidence" value="ECO:0007669"/>
    <property type="project" value="InterPro"/>
</dbReference>
<protein>
    <submittedName>
        <fullName evidence="8">Cobalt-zinc-cadmium resistance protein CzcB</fullName>
    </submittedName>
</protein>
<dbReference type="PANTHER" id="PTHR30097:SF4">
    <property type="entry name" value="SLR6042 PROTEIN"/>
    <property type="match status" value="1"/>
</dbReference>
<dbReference type="GO" id="GO:0046914">
    <property type="term" value="F:transition metal ion binding"/>
    <property type="evidence" value="ECO:0007669"/>
    <property type="project" value="TreeGrafter"/>
</dbReference>
<keyword evidence="3" id="KW-0732">Signal</keyword>